<name>A0AAD9JBB0_9ANNE</name>
<protein>
    <submittedName>
        <fullName evidence="2">Uncharacterized protein</fullName>
    </submittedName>
</protein>
<keyword evidence="1" id="KW-1133">Transmembrane helix</keyword>
<keyword evidence="3" id="KW-1185">Reference proteome</keyword>
<organism evidence="2 3">
    <name type="scientific">Paralvinella palmiformis</name>
    <dbReference type="NCBI Taxonomy" id="53620"/>
    <lineage>
        <taxon>Eukaryota</taxon>
        <taxon>Metazoa</taxon>
        <taxon>Spiralia</taxon>
        <taxon>Lophotrochozoa</taxon>
        <taxon>Annelida</taxon>
        <taxon>Polychaeta</taxon>
        <taxon>Sedentaria</taxon>
        <taxon>Canalipalpata</taxon>
        <taxon>Terebellida</taxon>
        <taxon>Terebelliformia</taxon>
        <taxon>Alvinellidae</taxon>
        <taxon>Paralvinella</taxon>
    </lineage>
</organism>
<keyword evidence="1" id="KW-0472">Membrane</keyword>
<evidence type="ECO:0000256" key="1">
    <source>
        <dbReference type="SAM" id="Phobius"/>
    </source>
</evidence>
<proteinExistence type="predicted"/>
<gene>
    <name evidence="2" type="ORF">LSH36_432g00035</name>
</gene>
<sequence>MLCPCGLRPGRTGAGRWERAAWSLRMGNLTGDRLPARHRPPECRSPAEYRVLCVRYEPAPQMAINATCMLIVVGLGVALGVLIGMVLLVVVFVLMKKRRRREFLSRQNTLLSDFSPSRDHTNNKLGDRGSTLAPGGVVRYIPDHSFTATIQLKRQQPDLEEEHPEFTLLTTDCLDDDLGKPCKVSTCPTRCLDKNCLYETTPGNIISAGYPVWQQTGNPADKPKLDIFAKDSCHNVPDARN</sequence>
<dbReference type="EMBL" id="JAODUP010000432">
    <property type="protein sequence ID" value="KAK2149898.1"/>
    <property type="molecule type" value="Genomic_DNA"/>
</dbReference>
<dbReference type="Proteomes" id="UP001208570">
    <property type="component" value="Unassembled WGS sequence"/>
</dbReference>
<dbReference type="AlphaFoldDB" id="A0AAD9JBB0"/>
<evidence type="ECO:0000313" key="2">
    <source>
        <dbReference type="EMBL" id="KAK2149898.1"/>
    </source>
</evidence>
<feature type="transmembrane region" description="Helical" evidence="1">
    <location>
        <begin position="62"/>
        <end position="95"/>
    </location>
</feature>
<keyword evidence="1" id="KW-0812">Transmembrane</keyword>
<reference evidence="2" key="1">
    <citation type="journal article" date="2023" name="Mol. Biol. Evol.">
        <title>Third-Generation Sequencing Reveals the Adaptive Role of the Epigenome in Three Deep-Sea Polychaetes.</title>
        <authorList>
            <person name="Perez M."/>
            <person name="Aroh O."/>
            <person name="Sun Y."/>
            <person name="Lan Y."/>
            <person name="Juniper S.K."/>
            <person name="Young C.R."/>
            <person name="Angers B."/>
            <person name="Qian P.Y."/>
        </authorList>
    </citation>
    <scope>NUCLEOTIDE SEQUENCE</scope>
    <source>
        <strain evidence="2">P08H-3</strain>
    </source>
</reference>
<evidence type="ECO:0000313" key="3">
    <source>
        <dbReference type="Proteomes" id="UP001208570"/>
    </source>
</evidence>
<comment type="caution">
    <text evidence="2">The sequence shown here is derived from an EMBL/GenBank/DDBJ whole genome shotgun (WGS) entry which is preliminary data.</text>
</comment>
<accession>A0AAD9JBB0</accession>